<accession>A0A6G1DB57</accession>
<reference evidence="2 3" key="1">
    <citation type="submission" date="2019-11" db="EMBL/GenBank/DDBJ databases">
        <title>Whole genome sequence of Oryza granulata.</title>
        <authorList>
            <person name="Li W."/>
        </authorList>
    </citation>
    <scope>NUCLEOTIDE SEQUENCE [LARGE SCALE GENOMIC DNA]</scope>
    <source>
        <strain evidence="3">cv. Menghai</strain>
        <tissue evidence="2">Leaf</tissue>
    </source>
</reference>
<proteinExistence type="predicted"/>
<evidence type="ECO:0000313" key="2">
    <source>
        <dbReference type="EMBL" id="KAF0909958.1"/>
    </source>
</evidence>
<dbReference type="EMBL" id="SPHZ02000006">
    <property type="protein sequence ID" value="KAF0909958.1"/>
    <property type="molecule type" value="Genomic_DNA"/>
</dbReference>
<sequence length="61" mass="6143">MASPSLGGHQIQHGEGGRGVPSEEVRTGSGGLRKKMKQLGAGGGRQMAKLGPVTDGMREGG</sequence>
<feature type="region of interest" description="Disordered" evidence="1">
    <location>
        <begin position="1"/>
        <end position="61"/>
    </location>
</feature>
<organism evidence="2 3">
    <name type="scientific">Oryza meyeriana var. granulata</name>
    <dbReference type="NCBI Taxonomy" id="110450"/>
    <lineage>
        <taxon>Eukaryota</taxon>
        <taxon>Viridiplantae</taxon>
        <taxon>Streptophyta</taxon>
        <taxon>Embryophyta</taxon>
        <taxon>Tracheophyta</taxon>
        <taxon>Spermatophyta</taxon>
        <taxon>Magnoliopsida</taxon>
        <taxon>Liliopsida</taxon>
        <taxon>Poales</taxon>
        <taxon>Poaceae</taxon>
        <taxon>BOP clade</taxon>
        <taxon>Oryzoideae</taxon>
        <taxon>Oryzeae</taxon>
        <taxon>Oryzinae</taxon>
        <taxon>Oryza</taxon>
        <taxon>Oryza meyeriana</taxon>
    </lineage>
</organism>
<name>A0A6G1DB57_9ORYZ</name>
<dbReference type="AlphaFoldDB" id="A0A6G1DB57"/>
<keyword evidence="3" id="KW-1185">Reference proteome</keyword>
<dbReference type="Proteomes" id="UP000479710">
    <property type="component" value="Unassembled WGS sequence"/>
</dbReference>
<evidence type="ECO:0000256" key="1">
    <source>
        <dbReference type="SAM" id="MobiDB-lite"/>
    </source>
</evidence>
<comment type="caution">
    <text evidence="2">The sequence shown here is derived from an EMBL/GenBank/DDBJ whole genome shotgun (WGS) entry which is preliminary data.</text>
</comment>
<evidence type="ECO:0000313" key="3">
    <source>
        <dbReference type="Proteomes" id="UP000479710"/>
    </source>
</evidence>
<gene>
    <name evidence="2" type="ORF">E2562_001211</name>
</gene>
<protein>
    <submittedName>
        <fullName evidence="2">Uncharacterized protein</fullName>
    </submittedName>
</protein>